<dbReference type="Gene3D" id="3.90.320.10">
    <property type="match status" value="1"/>
</dbReference>
<dbReference type="GO" id="GO:0006281">
    <property type="term" value="P:DNA repair"/>
    <property type="evidence" value="ECO:0007669"/>
    <property type="project" value="UniProtKB-ARBA"/>
</dbReference>
<dbReference type="CDD" id="cd22343">
    <property type="entry name" value="PDDEXK_lambda_exonuclease-like"/>
    <property type="match status" value="1"/>
</dbReference>
<gene>
    <name evidence="3" type="ORF">MEUPH1_LOCUS29170</name>
</gene>
<organism evidence="3 4">
    <name type="scientific">Macrosiphum euphorbiae</name>
    <name type="common">potato aphid</name>
    <dbReference type="NCBI Taxonomy" id="13131"/>
    <lineage>
        <taxon>Eukaryota</taxon>
        <taxon>Metazoa</taxon>
        <taxon>Ecdysozoa</taxon>
        <taxon>Arthropoda</taxon>
        <taxon>Hexapoda</taxon>
        <taxon>Insecta</taxon>
        <taxon>Pterygota</taxon>
        <taxon>Neoptera</taxon>
        <taxon>Paraneoptera</taxon>
        <taxon>Hemiptera</taxon>
        <taxon>Sternorrhyncha</taxon>
        <taxon>Aphidomorpha</taxon>
        <taxon>Aphidoidea</taxon>
        <taxon>Aphididae</taxon>
        <taxon>Macrosiphini</taxon>
        <taxon>Macrosiphum</taxon>
    </lineage>
</organism>
<dbReference type="InterPro" id="IPR019080">
    <property type="entry name" value="YqaJ_viral_recombinase"/>
</dbReference>
<dbReference type="SUPFAM" id="SSF52980">
    <property type="entry name" value="Restriction endonuclease-like"/>
    <property type="match status" value="1"/>
</dbReference>
<dbReference type="InterPro" id="IPR011335">
    <property type="entry name" value="Restrct_endonuc-II-like"/>
</dbReference>
<feature type="domain" description="Mutator-like transposase" evidence="2">
    <location>
        <begin position="1"/>
        <end position="161"/>
    </location>
</feature>
<reference evidence="3 4" key="1">
    <citation type="submission" date="2023-01" db="EMBL/GenBank/DDBJ databases">
        <authorList>
            <person name="Whitehead M."/>
        </authorList>
    </citation>
    <scope>NUCLEOTIDE SEQUENCE [LARGE SCALE GENOMIC DNA]</scope>
</reference>
<evidence type="ECO:0000313" key="3">
    <source>
        <dbReference type="EMBL" id="CAI6375711.1"/>
    </source>
</evidence>
<evidence type="ECO:0000259" key="2">
    <source>
        <dbReference type="Pfam" id="PF20700"/>
    </source>
</evidence>
<dbReference type="Proteomes" id="UP001160148">
    <property type="component" value="Unassembled WGS sequence"/>
</dbReference>
<evidence type="ECO:0000259" key="1">
    <source>
        <dbReference type="Pfam" id="PF09588"/>
    </source>
</evidence>
<evidence type="ECO:0008006" key="5">
    <source>
        <dbReference type="Google" id="ProtNLM"/>
    </source>
</evidence>
<name>A0AAV0Y8C1_9HEMI</name>
<dbReference type="InterPro" id="IPR049012">
    <property type="entry name" value="Mutator_transp_dom"/>
</dbReference>
<proteinExistence type="predicted"/>
<dbReference type="PANTHER" id="PTHR46609">
    <property type="entry name" value="EXONUCLEASE, PHAGE-TYPE/RECB, C-TERMINAL DOMAIN-CONTAINING PROTEIN"/>
    <property type="match status" value="1"/>
</dbReference>
<dbReference type="PANTHER" id="PTHR46609:SF8">
    <property type="entry name" value="YQAJ VIRAL RECOMBINASE DOMAIN-CONTAINING PROTEIN"/>
    <property type="match status" value="1"/>
</dbReference>
<comment type="caution">
    <text evidence="3">The sequence shown here is derived from an EMBL/GenBank/DDBJ whole genome shotgun (WGS) entry which is preliminary data.</text>
</comment>
<dbReference type="EMBL" id="CARXXK010001361">
    <property type="protein sequence ID" value="CAI6375711.1"/>
    <property type="molecule type" value="Genomic_DNA"/>
</dbReference>
<dbReference type="InterPro" id="IPR011604">
    <property type="entry name" value="PDDEXK-like_dom_sf"/>
</dbReference>
<dbReference type="AlphaFoldDB" id="A0AAV0Y8C1"/>
<dbReference type="InterPro" id="IPR051703">
    <property type="entry name" value="NF-kappa-B_Signaling_Reg"/>
</dbReference>
<keyword evidence="4" id="KW-1185">Reference proteome</keyword>
<dbReference type="Pfam" id="PF09588">
    <property type="entry name" value="YqaJ"/>
    <property type="match status" value="1"/>
</dbReference>
<feature type="domain" description="YqaJ viral recombinase" evidence="1">
    <location>
        <begin position="346"/>
        <end position="453"/>
    </location>
</feature>
<protein>
    <recommendedName>
        <fullName evidence="5">YqaJ viral recombinase domain-containing protein</fullName>
    </recommendedName>
</protein>
<sequence>MEFQSEKIMGHQSILTFKCKMCNIENKIYTENPKTEKCPVNKAAVHACQAIGIGYTQLSELMAFLEIPTVSETSYIKIQEGVADTVHDTAWDEMKRAGEEEKQIALECGEVDVDGIPIITVVADGQWSKRSYRTKYDALSGAATIIGFKTKKVLFIGIRNNMEADGVLEGFSKSIEMHGLKYNCLIGDGDSSVTKRLNECQPYGPNFHIRKIEGDVTKSVLHWKNEIGITKLQKIKGIQKDIANAPYHRLGQHINCSSYFCDGSKNNEQNLVPEAETSGIIPGKFGKRFLLNYDRKRANTMKRRKLFPEIRKNKTKRSDGPDADYGMAEPLIDSYSQKEIEEKKTNFLETLKYGRNMEANARQKFEEITTKKVIECGLVIDPEIPFLAASPDGLIGKDALIEIKCPYSAQNTENAIDAINIKQLKYCKVVDNKVILKRDHSYFYQVMGQLRATCRQKCFFVVYTKNWINIEEIEYDNNFWMDKMEKQLKMFYLECLLPEIINSQFPKRMLKSDILEPDRILEKIKIKKK</sequence>
<evidence type="ECO:0000313" key="4">
    <source>
        <dbReference type="Proteomes" id="UP001160148"/>
    </source>
</evidence>
<dbReference type="Pfam" id="PF20700">
    <property type="entry name" value="Mutator"/>
    <property type="match status" value="1"/>
</dbReference>
<accession>A0AAV0Y8C1</accession>